<dbReference type="GO" id="GO:0016853">
    <property type="term" value="F:isomerase activity"/>
    <property type="evidence" value="ECO:0007669"/>
    <property type="project" value="UniProtKB-KW"/>
</dbReference>
<dbReference type="STRING" id="1225564.AA309_08620"/>
<dbReference type="OrthoDB" id="9798407at2"/>
<keyword evidence="2" id="KW-0413">Isomerase</keyword>
<accession>A0A0H1RE91</accession>
<dbReference type="PANTHER" id="PTHR12110">
    <property type="entry name" value="HYDROXYPYRUVATE ISOMERASE"/>
    <property type="match status" value="1"/>
</dbReference>
<dbReference type="Gene3D" id="3.20.20.150">
    <property type="entry name" value="Divalent-metal-dependent TIM barrel enzymes"/>
    <property type="match status" value="1"/>
</dbReference>
<protein>
    <submittedName>
        <fullName evidence="2">Xylose isomerase</fullName>
    </submittedName>
</protein>
<keyword evidence="3" id="KW-1185">Reference proteome</keyword>
<evidence type="ECO:0000313" key="3">
    <source>
        <dbReference type="Proteomes" id="UP000035489"/>
    </source>
</evidence>
<dbReference type="InterPro" id="IPR050312">
    <property type="entry name" value="IolE/XylAMocC-like"/>
</dbReference>
<dbReference type="AlphaFoldDB" id="A0A0H1RE91"/>
<dbReference type="EMBL" id="LCYG01000020">
    <property type="protein sequence ID" value="KLK93389.1"/>
    <property type="molecule type" value="Genomic_DNA"/>
</dbReference>
<gene>
    <name evidence="2" type="ORF">AA309_08620</name>
</gene>
<feature type="domain" description="Xylose isomerase-like TIM barrel" evidence="1">
    <location>
        <begin position="25"/>
        <end position="252"/>
    </location>
</feature>
<dbReference type="PANTHER" id="PTHR12110:SF41">
    <property type="entry name" value="INOSOSE DEHYDRATASE"/>
    <property type="match status" value="1"/>
</dbReference>
<comment type="caution">
    <text evidence="2">The sequence shown here is derived from an EMBL/GenBank/DDBJ whole genome shotgun (WGS) entry which is preliminary data.</text>
</comment>
<dbReference type="SUPFAM" id="SSF51658">
    <property type="entry name" value="Xylose isomerase-like"/>
    <property type="match status" value="1"/>
</dbReference>
<dbReference type="InterPro" id="IPR036237">
    <property type="entry name" value="Xyl_isomerase-like_sf"/>
</dbReference>
<dbReference type="RefSeq" id="WP_047188593.1">
    <property type="nucleotide sequence ID" value="NZ_LCYG01000020.1"/>
</dbReference>
<reference evidence="2 3" key="1">
    <citation type="submission" date="2015-05" db="EMBL/GenBank/DDBJ databases">
        <title>Draft genome sequence of Microvirga vignae strain BR3299, a novel nitrogen fixing bacteria isolated from Brazil semi-aired region.</title>
        <authorList>
            <person name="Zilli J.E."/>
            <person name="Passos S.R."/>
            <person name="Leite J."/>
            <person name="Baldani J.I."/>
            <person name="Xavier G.R."/>
            <person name="Rumjaneck N.G."/>
            <person name="Simoes-Araujo J.L."/>
        </authorList>
    </citation>
    <scope>NUCLEOTIDE SEQUENCE [LARGE SCALE GENOMIC DNA]</scope>
    <source>
        <strain evidence="2 3">BR3299</strain>
    </source>
</reference>
<evidence type="ECO:0000313" key="2">
    <source>
        <dbReference type="EMBL" id="KLK93389.1"/>
    </source>
</evidence>
<dbReference type="InterPro" id="IPR013022">
    <property type="entry name" value="Xyl_isomerase-like_TIM-brl"/>
</dbReference>
<proteinExistence type="predicted"/>
<sequence>MSVTDLLSIQLYTLRSLEDVDRILDTVAEAGYRYVETVGSHLENAASIKSKLDARGLKASSSHVSMAALREKPESVIEACQTLGFKDLFMPAVPPEQRDMDAEGWRSLGRELGEMAHRFHEQGISLGYHNHHWELKPKDGSRTALELIFEAAGDSPLAWQVDVAWLARGNVDPKEWIHRYRSKITAAHVKDIAPPGQNEDQDGWADVGSGILNWHELWRTCREAGAQWMVVEHDKPADPAQTARASFAFLRTIED</sequence>
<dbReference type="Proteomes" id="UP000035489">
    <property type="component" value="Unassembled WGS sequence"/>
</dbReference>
<evidence type="ECO:0000259" key="1">
    <source>
        <dbReference type="Pfam" id="PF01261"/>
    </source>
</evidence>
<dbReference type="Pfam" id="PF01261">
    <property type="entry name" value="AP_endonuc_2"/>
    <property type="match status" value="1"/>
</dbReference>
<name>A0A0H1RE91_9HYPH</name>
<dbReference type="PATRIC" id="fig|1225564.3.peg.2331"/>
<organism evidence="2 3">
    <name type="scientific">Microvirga vignae</name>
    <dbReference type="NCBI Taxonomy" id="1225564"/>
    <lineage>
        <taxon>Bacteria</taxon>
        <taxon>Pseudomonadati</taxon>
        <taxon>Pseudomonadota</taxon>
        <taxon>Alphaproteobacteria</taxon>
        <taxon>Hyphomicrobiales</taxon>
        <taxon>Methylobacteriaceae</taxon>
        <taxon>Microvirga</taxon>
    </lineage>
</organism>